<evidence type="ECO:0000313" key="13">
    <source>
        <dbReference type="EMBL" id="MBO0951946.1"/>
    </source>
</evidence>
<evidence type="ECO:0000256" key="4">
    <source>
        <dbReference type="ARBA" id="ARBA00022692"/>
    </source>
</evidence>
<reference evidence="13 14" key="1">
    <citation type="submission" date="2021-03" db="EMBL/GenBank/DDBJ databases">
        <title>Fibrella sp. HMF5405 genome sequencing and assembly.</title>
        <authorList>
            <person name="Kang H."/>
            <person name="Kim H."/>
            <person name="Bae S."/>
            <person name="Joh K."/>
        </authorList>
    </citation>
    <scope>NUCLEOTIDE SEQUENCE [LARGE SCALE GENOMIC DNA]</scope>
    <source>
        <strain evidence="13 14">HMF5405</strain>
    </source>
</reference>
<dbReference type="PROSITE" id="PS00018">
    <property type="entry name" value="EF_HAND_1"/>
    <property type="match status" value="1"/>
</dbReference>
<dbReference type="Proteomes" id="UP000664628">
    <property type="component" value="Unassembled WGS sequence"/>
</dbReference>
<dbReference type="RefSeq" id="WP_207331896.1">
    <property type="nucleotide sequence ID" value="NZ_JAFMYW010000009.1"/>
</dbReference>
<dbReference type="Pfam" id="PF13715">
    <property type="entry name" value="CarbopepD_reg_2"/>
    <property type="match status" value="1"/>
</dbReference>
<proteinExistence type="inferred from homology"/>
<keyword evidence="6 8" id="KW-0472">Membrane</keyword>
<dbReference type="SUPFAM" id="SSF56935">
    <property type="entry name" value="Porins"/>
    <property type="match status" value="1"/>
</dbReference>
<evidence type="ECO:0000256" key="10">
    <source>
        <dbReference type="SAM" id="SignalP"/>
    </source>
</evidence>
<evidence type="ECO:0000256" key="5">
    <source>
        <dbReference type="ARBA" id="ARBA00023077"/>
    </source>
</evidence>
<dbReference type="InterPro" id="IPR037066">
    <property type="entry name" value="Plug_dom_sf"/>
</dbReference>
<dbReference type="SUPFAM" id="SSF49464">
    <property type="entry name" value="Carboxypeptidase regulatory domain-like"/>
    <property type="match status" value="1"/>
</dbReference>
<dbReference type="Gene3D" id="2.170.130.10">
    <property type="entry name" value="TonB-dependent receptor, plug domain"/>
    <property type="match status" value="1"/>
</dbReference>
<dbReference type="InterPro" id="IPR012910">
    <property type="entry name" value="Plug_dom"/>
</dbReference>
<dbReference type="InterPro" id="IPR039426">
    <property type="entry name" value="TonB-dep_rcpt-like"/>
</dbReference>
<comment type="similarity">
    <text evidence="8 9">Belongs to the TonB-dependent receptor family.</text>
</comment>
<evidence type="ECO:0000256" key="6">
    <source>
        <dbReference type="ARBA" id="ARBA00023136"/>
    </source>
</evidence>
<evidence type="ECO:0000256" key="8">
    <source>
        <dbReference type="PROSITE-ProRule" id="PRU01360"/>
    </source>
</evidence>
<keyword evidence="13" id="KW-0675">Receptor</keyword>
<feature type="signal peptide" evidence="10">
    <location>
        <begin position="1"/>
        <end position="20"/>
    </location>
</feature>
<dbReference type="Gene3D" id="2.40.170.20">
    <property type="entry name" value="TonB-dependent receptor, beta-barrel domain"/>
    <property type="match status" value="1"/>
</dbReference>
<evidence type="ECO:0000256" key="3">
    <source>
        <dbReference type="ARBA" id="ARBA00022452"/>
    </source>
</evidence>
<dbReference type="InterPro" id="IPR023997">
    <property type="entry name" value="TonB-dep_OMP_SusC/RagA_CS"/>
</dbReference>
<sequence length="1075" mass="115705">MIKHVLSGAVLLSSWLSVSAQDRTAARPAIDKKTVALASVKGAQRDLSGPSDTKGLIKGTISDEKGNGLPGATVSVKGTQLGTTTDANGAFSINMPAGAKILVVSFIGMTTQEVEVGTRTTLNITLQNTGQALDEVVVIGYGTQKRSDVTSSITTVKASDLKDIPAAGIDQLLQGKAAGVTVTSNGGQPGGGVSVKVRGVTSINSNDPLFVIDGVPFVGGNTSSNTGYAGLGGGDGQTGNSVMAMLNPNDIESIDVLKDASSQAIYGSQAANGVILITTKKGKQGEGKINYEMYTGVSEVARRLDLMDLRSFAKYQNAVLPIIGNPVSDEFKNPDLLGSGTDWQEAMFQHGKINNHQLSFSGGQNKTTYYLSLNYFDNTGILLGSDFKRYSSRFSLDTQLKSWAKVGISANVSRSIQNVSLADAAEGTIWWGASTSPLTPIKNIDGTWGGGQTVGGVQYYGSNLVGNSQFRGNTKTTNNIFGSLYAELTLAKGLTLRNDLSYSLGQDNNIAYQKAGNVGSTSFRSKLIDGRSDSYYWSLTNYLNYNLYQGKHGIQATLGHQAQNSYYQSISGTKVDLQANIFDLSTGSADQTTWGLNGGKGQWAMESYFARANYTFDDKYSLSASIRTDGSSNFGPNNRWGVFPGVSAGWTISNEKFMKGSVANVLSYTKLRVGYGVVGNQNFPGGAPNPAYVGAVTFFSGPVGFGSSNMINGIPNPNLKWETVKTANVGVDLGFLGGRVDATIDVYKKVTSDMIIFLTGPNLIGVGDQWDDLKAPLGNAGQMTNTGVDIGITTTNIKKGNFSWKTNLVFTQFNNTYDKAASAASALDGKVYYNNYLITHTTPGRPVGSFWGLQTDGLFRTQADLDASLPQFGYKVNQTETWLGDIRFKDQNGDKKIDASDYTFIGSPLPKFTYGFTNTLNYGDFDFSVFLQGSQGAKAFNFLRWQLEGMSNAYTNQMNTVNDRYTAENPNGSLPRFTNTNKNNTAMSDRYVEDASYMRIQNISIGYRLPKALLSRVKIQNLRIYGTVQNLKTFTKYSGYDPEIGAFNNSIKLMNVDTGHYPNPRTFTIGANLQF</sequence>
<dbReference type="InterPro" id="IPR023996">
    <property type="entry name" value="TonB-dep_OMP_SusC/RagA"/>
</dbReference>
<dbReference type="InterPro" id="IPR018247">
    <property type="entry name" value="EF_Hand_1_Ca_BS"/>
</dbReference>
<dbReference type="PROSITE" id="PS52016">
    <property type="entry name" value="TONB_DEPENDENT_REC_3"/>
    <property type="match status" value="1"/>
</dbReference>
<comment type="subcellular location">
    <subcellularLocation>
        <location evidence="1 8">Cell outer membrane</location>
        <topology evidence="1 8">Multi-pass membrane protein</topology>
    </subcellularLocation>
</comment>
<name>A0ABS3JRE4_9BACT</name>
<dbReference type="InterPro" id="IPR000531">
    <property type="entry name" value="Beta-barrel_TonB"/>
</dbReference>
<accession>A0ABS3JRE4</accession>
<dbReference type="InterPro" id="IPR036942">
    <property type="entry name" value="Beta-barrel_TonB_sf"/>
</dbReference>
<evidence type="ECO:0000256" key="1">
    <source>
        <dbReference type="ARBA" id="ARBA00004571"/>
    </source>
</evidence>
<organism evidence="13 14">
    <name type="scientific">Fibrella forsythiae</name>
    <dbReference type="NCBI Taxonomy" id="2817061"/>
    <lineage>
        <taxon>Bacteria</taxon>
        <taxon>Pseudomonadati</taxon>
        <taxon>Bacteroidota</taxon>
        <taxon>Cytophagia</taxon>
        <taxon>Cytophagales</taxon>
        <taxon>Spirosomataceae</taxon>
        <taxon>Fibrella</taxon>
    </lineage>
</organism>
<keyword evidence="3 8" id="KW-1134">Transmembrane beta strand</keyword>
<dbReference type="NCBIfam" id="TIGR04056">
    <property type="entry name" value="OMP_RagA_SusC"/>
    <property type="match status" value="1"/>
</dbReference>
<evidence type="ECO:0000259" key="11">
    <source>
        <dbReference type="Pfam" id="PF00593"/>
    </source>
</evidence>
<dbReference type="Pfam" id="PF00593">
    <property type="entry name" value="TonB_dep_Rec_b-barrel"/>
    <property type="match status" value="1"/>
</dbReference>
<evidence type="ECO:0000256" key="7">
    <source>
        <dbReference type="ARBA" id="ARBA00023237"/>
    </source>
</evidence>
<dbReference type="InterPro" id="IPR008969">
    <property type="entry name" value="CarboxyPept-like_regulatory"/>
</dbReference>
<keyword evidence="4 8" id="KW-0812">Transmembrane</keyword>
<evidence type="ECO:0000256" key="9">
    <source>
        <dbReference type="RuleBase" id="RU003357"/>
    </source>
</evidence>
<evidence type="ECO:0000259" key="12">
    <source>
        <dbReference type="Pfam" id="PF07715"/>
    </source>
</evidence>
<keyword evidence="10" id="KW-0732">Signal</keyword>
<evidence type="ECO:0000256" key="2">
    <source>
        <dbReference type="ARBA" id="ARBA00022448"/>
    </source>
</evidence>
<keyword evidence="5 9" id="KW-0798">TonB box</keyword>
<feature type="domain" description="TonB-dependent receptor-like beta-barrel" evidence="11">
    <location>
        <begin position="452"/>
        <end position="1031"/>
    </location>
</feature>
<keyword evidence="14" id="KW-1185">Reference proteome</keyword>
<comment type="caution">
    <text evidence="13">The sequence shown here is derived from an EMBL/GenBank/DDBJ whole genome shotgun (WGS) entry which is preliminary data.</text>
</comment>
<feature type="domain" description="TonB-dependent receptor plug" evidence="12">
    <location>
        <begin position="146"/>
        <end position="274"/>
    </location>
</feature>
<dbReference type="Pfam" id="PF07715">
    <property type="entry name" value="Plug"/>
    <property type="match status" value="1"/>
</dbReference>
<dbReference type="Gene3D" id="2.60.40.1120">
    <property type="entry name" value="Carboxypeptidase-like, regulatory domain"/>
    <property type="match status" value="1"/>
</dbReference>
<protein>
    <submittedName>
        <fullName evidence="13">TonB-dependent receptor</fullName>
    </submittedName>
</protein>
<feature type="chain" id="PRO_5045913380" evidence="10">
    <location>
        <begin position="21"/>
        <end position="1075"/>
    </location>
</feature>
<dbReference type="NCBIfam" id="TIGR04057">
    <property type="entry name" value="SusC_RagA_signa"/>
    <property type="match status" value="1"/>
</dbReference>
<gene>
    <name evidence="13" type="ORF">J2I46_25405</name>
</gene>
<dbReference type="EMBL" id="JAFMYW010000009">
    <property type="protein sequence ID" value="MBO0951946.1"/>
    <property type="molecule type" value="Genomic_DNA"/>
</dbReference>
<keyword evidence="7 8" id="KW-0998">Cell outer membrane</keyword>
<evidence type="ECO:0000313" key="14">
    <source>
        <dbReference type="Proteomes" id="UP000664628"/>
    </source>
</evidence>
<keyword evidence="2 8" id="KW-0813">Transport</keyword>